<evidence type="ECO:0000259" key="4">
    <source>
        <dbReference type="PROSITE" id="PS50932"/>
    </source>
</evidence>
<dbReference type="SUPFAM" id="SSF53822">
    <property type="entry name" value="Periplasmic binding protein-like I"/>
    <property type="match status" value="1"/>
</dbReference>
<name>A0A9X1WGR0_9VIBR</name>
<dbReference type="PANTHER" id="PTHR30146">
    <property type="entry name" value="LACI-RELATED TRANSCRIPTIONAL REPRESSOR"/>
    <property type="match status" value="1"/>
</dbReference>
<evidence type="ECO:0000313" key="6">
    <source>
        <dbReference type="Proteomes" id="UP001139488"/>
    </source>
</evidence>
<evidence type="ECO:0000256" key="3">
    <source>
        <dbReference type="ARBA" id="ARBA00023163"/>
    </source>
</evidence>
<dbReference type="Proteomes" id="UP001139488">
    <property type="component" value="Unassembled WGS sequence"/>
</dbReference>
<dbReference type="PROSITE" id="PS50932">
    <property type="entry name" value="HTH_LACI_2"/>
    <property type="match status" value="1"/>
</dbReference>
<dbReference type="GO" id="GO:0003700">
    <property type="term" value="F:DNA-binding transcription factor activity"/>
    <property type="evidence" value="ECO:0007669"/>
    <property type="project" value="TreeGrafter"/>
</dbReference>
<dbReference type="PANTHER" id="PTHR30146:SF109">
    <property type="entry name" value="HTH-TYPE TRANSCRIPTIONAL REGULATOR GALS"/>
    <property type="match status" value="1"/>
</dbReference>
<dbReference type="CDD" id="cd06289">
    <property type="entry name" value="PBP1_MalI-like"/>
    <property type="match status" value="1"/>
</dbReference>
<accession>A0A9X1WGR0</accession>
<dbReference type="InterPro" id="IPR010982">
    <property type="entry name" value="Lambda_DNA-bd_dom_sf"/>
</dbReference>
<keyword evidence="1" id="KW-0805">Transcription regulation</keyword>
<keyword evidence="2" id="KW-0238">DNA-binding</keyword>
<gene>
    <name evidence="5" type="ORF">LNL84_06050</name>
</gene>
<dbReference type="CDD" id="cd01392">
    <property type="entry name" value="HTH_LacI"/>
    <property type="match status" value="1"/>
</dbReference>
<dbReference type="InterPro" id="IPR000843">
    <property type="entry name" value="HTH_LacI"/>
</dbReference>
<dbReference type="Gene3D" id="3.40.50.2300">
    <property type="match status" value="2"/>
</dbReference>
<dbReference type="EMBL" id="JAJNNZ010000003">
    <property type="protein sequence ID" value="MCJ2376394.1"/>
    <property type="molecule type" value="Genomic_DNA"/>
</dbReference>
<feature type="domain" description="HTH lacI-type" evidence="4">
    <location>
        <begin position="4"/>
        <end position="58"/>
    </location>
</feature>
<evidence type="ECO:0000256" key="2">
    <source>
        <dbReference type="ARBA" id="ARBA00023125"/>
    </source>
</evidence>
<evidence type="ECO:0000313" key="5">
    <source>
        <dbReference type="EMBL" id="MCJ2376394.1"/>
    </source>
</evidence>
<dbReference type="Gene3D" id="1.10.260.40">
    <property type="entry name" value="lambda repressor-like DNA-binding domains"/>
    <property type="match status" value="1"/>
</dbReference>
<protein>
    <submittedName>
        <fullName evidence="5">LacI family transcriptional regulator</fullName>
    </submittedName>
</protein>
<dbReference type="SMART" id="SM00354">
    <property type="entry name" value="HTH_LACI"/>
    <property type="match status" value="1"/>
</dbReference>
<dbReference type="GO" id="GO:0000976">
    <property type="term" value="F:transcription cis-regulatory region binding"/>
    <property type="evidence" value="ECO:0007669"/>
    <property type="project" value="TreeGrafter"/>
</dbReference>
<organism evidence="5 6">
    <name type="scientific">Vibrio gelatinilyticus</name>
    <dbReference type="NCBI Taxonomy" id="2893468"/>
    <lineage>
        <taxon>Bacteria</taxon>
        <taxon>Pseudomonadati</taxon>
        <taxon>Pseudomonadota</taxon>
        <taxon>Gammaproteobacteria</taxon>
        <taxon>Vibrionales</taxon>
        <taxon>Vibrionaceae</taxon>
        <taxon>Vibrio</taxon>
    </lineage>
</organism>
<sequence>MSNITISDLAKHCGVSTATVSMVLTNKGRISQRTRDRVLKAVDELGYVYNQAAANLRHKRTNLVGLLIHDLNNPFYADMITGLSHYLENQKSLLFLANAEENVIRQQEFIESLLSQNAGGMVLCPTKDTDIDHLRTIQKRGFPIICAVRPLNDDFDFVGIDNVAGVQLAMDYLIKQGHKHIAFVGGQPHSHVRSLRLSGYISKLIEYDLPIRQEYISPCKASRKEGTAATKRLLERFPEITAIIGYQDIVALGVIRALQDLGLQVGKQVAVIGFDDVPEAVDSSPSLTTVSVPAREIGRVAGELLTSRMKGAPSPPKKVILSPKLIVRESTL</sequence>
<dbReference type="AlphaFoldDB" id="A0A9X1WGR0"/>
<proteinExistence type="predicted"/>
<comment type="caution">
    <text evidence="5">The sequence shown here is derived from an EMBL/GenBank/DDBJ whole genome shotgun (WGS) entry which is preliminary data.</text>
</comment>
<keyword evidence="6" id="KW-1185">Reference proteome</keyword>
<dbReference type="InterPro" id="IPR046335">
    <property type="entry name" value="LacI/GalR-like_sensor"/>
</dbReference>
<keyword evidence="3" id="KW-0804">Transcription</keyword>
<dbReference type="InterPro" id="IPR028082">
    <property type="entry name" value="Peripla_BP_I"/>
</dbReference>
<dbReference type="SUPFAM" id="SSF47413">
    <property type="entry name" value="lambda repressor-like DNA-binding domains"/>
    <property type="match status" value="1"/>
</dbReference>
<dbReference type="Pfam" id="PF13377">
    <property type="entry name" value="Peripla_BP_3"/>
    <property type="match status" value="1"/>
</dbReference>
<dbReference type="RefSeq" id="WP_244355833.1">
    <property type="nucleotide sequence ID" value="NZ_JAJNNZ010000003.1"/>
</dbReference>
<dbReference type="Pfam" id="PF00356">
    <property type="entry name" value="LacI"/>
    <property type="match status" value="1"/>
</dbReference>
<reference evidence="5" key="1">
    <citation type="submission" date="2021-11" db="EMBL/GenBank/DDBJ databases">
        <title>Vibrio ZSDE26 sp. nov. and Vibrio ZSDZ34 sp. nov., isolated from coastal seawater in Qingdao.</title>
        <authorList>
            <person name="Zhang P."/>
        </authorList>
    </citation>
    <scope>NUCLEOTIDE SEQUENCE</scope>
    <source>
        <strain evidence="5">ZSDZ34</strain>
    </source>
</reference>
<evidence type="ECO:0000256" key="1">
    <source>
        <dbReference type="ARBA" id="ARBA00023015"/>
    </source>
</evidence>